<feature type="transmembrane region" description="Helical" evidence="6">
    <location>
        <begin position="7"/>
        <end position="26"/>
    </location>
</feature>
<protein>
    <submittedName>
        <fullName evidence="7">LPS export ABC transporter periplasmic protein LptC</fullName>
    </submittedName>
</protein>
<dbReference type="AlphaFoldDB" id="A0A1X3D5A5"/>
<dbReference type="GO" id="GO:0017089">
    <property type="term" value="F:glycolipid transfer activity"/>
    <property type="evidence" value="ECO:0007669"/>
    <property type="project" value="TreeGrafter"/>
</dbReference>
<name>A0A1X3D5A5_9NEIS</name>
<dbReference type="EMBL" id="MTAB01000051">
    <property type="protein sequence ID" value="OSI15119.1"/>
    <property type="molecule type" value="Genomic_DNA"/>
</dbReference>
<dbReference type="STRING" id="1931275.BV914_03635"/>
<evidence type="ECO:0000256" key="6">
    <source>
        <dbReference type="SAM" id="Phobius"/>
    </source>
</evidence>
<dbReference type="Pfam" id="PF06835">
    <property type="entry name" value="LptC"/>
    <property type="match status" value="1"/>
</dbReference>
<dbReference type="GO" id="GO:0030288">
    <property type="term" value="C:outer membrane-bounded periplasmic space"/>
    <property type="evidence" value="ECO:0007669"/>
    <property type="project" value="TreeGrafter"/>
</dbReference>
<evidence type="ECO:0000256" key="5">
    <source>
        <dbReference type="ARBA" id="ARBA00023136"/>
    </source>
</evidence>
<evidence type="ECO:0000256" key="1">
    <source>
        <dbReference type="ARBA" id="ARBA00022475"/>
    </source>
</evidence>
<dbReference type="InterPro" id="IPR026265">
    <property type="entry name" value="LptC"/>
</dbReference>
<dbReference type="OrthoDB" id="8584279at2"/>
<gene>
    <name evidence="7" type="ORF">BV912_12170</name>
</gene>
<dbReference type="InterPro" id="IPR010664">
    <property type="entry name" value="LipoPS_assembly_LptC-rel"/>
</dbReference>
<dbReference type="PANTHER" id="PTHR37481:SF1">
    <property type="entry name" value="LIPOPOLYSACCHARIDE EXPORT SYSTEM PROTEIN LPTC"/>
    <property type="match status" value="1"/>
</dbReference>
<dbReference type="NCBIfam" id="TIGR04409">
    <property type="entry name" value="LptC_YrbK"/>
    <property type="match status" value="1"/>
</dbReference>
<keyword evidence="3 6" id="KW-0812">Transmembrane</keyword>
<evidence type="ECO:0000256" key="2">
    <source>
        <dbReference type="ARBA" id="ARBA00022519"/>
    </source>
</evidence>
<organism evidence="7 8">
    <name type="scientific">Neisseria dumasiana</name>
    <dbReference type="NCBI Taxonomy" id="1931275"/>
    <lineage>
        <taxon>Bacteria</taxon>
        <taxon>Pseudomonadati</taxon>
        <taxon>Pseudomonadota</taxon>
        <taxon>Betaproteobacteria</taxon>
        <taxon>Neisseriales</taxon>
        <taxon>Neisseriaceae</taxon>
        <taxon>Neisseria</taxon>
    </lineage>
</organism>
<dbReference type="InterPro" id="IPR052363">
    <property type="entry name" value="LPS_export_LptC"/>
</dbReference>
<dbReference type="GO" id="GO:0005886">
    <property type="term" value="C:plasma membrane"/>
    <property type="evidence" value="ECO:0007669"/>
    <property type="project" value="InterPro"/>
</dbReference>
<comment type="caution">
    <text evidence="7">The sequence shown here is derived from an EMBL/GenBank/DDBJ whole genome shotgun (WGS) entry which is preliminary data.</text>
</comment>
<evidence type="ECO:0000256" key="3">
    <source>
        <dbReference type="ARBA" id="ARBA00022692"/>
    </source>
</evidence>
<dbReference type="RefSeq" id="WP_054600553.1">
    <property type="nucleotide sequence ID" value="NZ_MTAB01000051.1"/>
</dbReference>
<dbReference type="GO" id="GO:0015221">
    <property type="term" value="F:lipopolysaccharide transmembrane transporter activity"/>
    <property type="evidence" value="ECO:0007669"/>
    <property type="project" value="InterPro"/>
</dbReference>
<evidence type="ECO:0000313" key="8">
    <source>
        <dbReference type="Proteomes" id="UP000193303"/>
    </source>
</evidence>
<keyword evidence="4 6" id="KW-1133">Transmembrane helix</keyword>
<dbReference type="Gene3D" id="2.60.450.10">
    <property type="entry name" value="Lipopolysaccharide (LPS) transport protein A like domain"/>
    <property type="match status" value="1"/>
</dbReference>
<sequence length="193" mass="21806">MSGRWRYGWMFPLVLAVGLGGLSAWLGRISQVDIEEAALNPNEPQYAMEGIDGRRFDEQGRLKENLSAEYAWQLPKSDDVVFERPQLALYNGGRLIYKVESREARYNTETRIVRFEQDVLLTKSAEAQRPAAVLKTASLTINTQTETAETQAPVEYRYGESHGTANGLVYDHKKGLLNLPSRVKAIIYDPKNL</sequence>
<keyword evidence="1" id="KW-1003">Cell membrane</keyword>
<proteinExistence type="predicted"/>
<dbReference type="PANTHER" id="PTHR37481">
    <property type="entry name" value="LIPOPOLYSACCHARIDE EXPORT SYSTEM PROTEIN LPTC"/>
    <property type="match status" value="1"/>
</dbReference>
<accession>A0A1X3D5A5</accession>
<evidence type="ECO:0000256" key="4">
    <source>
        <dbReference type="ARBA" id="ARBA00022989"/>
    </source>
</evidence>
<keyword evidence="2" id="KW-0997">Cell inner membrane</keyword>
<dbReference type="Proteomes" id="UP000193303">
    <property type="component" value="Unassembled WGS sequence"/>
</dbReference>
<evidence type="ECO:0000313" key="7">
    <source>
        <dbReference type="EMBL" id="OSI15119.1"/>
    </source>
</evidence>
<keyword evidence="5 6" id="KW-0472">Membrane</keyword>
<reference evidence="8" key="1">
    <citation type="submission" date="2017-01" db="EMBL/GenBank/DDBJ databases">
        <authorList>
            <person name="Mah S.A."/>
            <person name="Swanson W.J."/>
            <person name="Moy G.W."/>
            <person name="Vacquier V.D."/>
        </authorList>
    </citation>
    <scope>NUCLEOTIDE SEQUENCE [LARGE SCALE GENOMIC DNA]</scope>
    <source>
        <strain evidence="8">124861</strain>
    </source>
</reference>